<proteinExistence type="inferred from homology"/>
<comment type="subcellular location">
    <subcellularLocation>
        <location evidence="1">Secreted</location>
    </subcellularLocation>
</comment>
<evidence type="ECO:0000313" key="13">
    <source>
        <dbReference type="Proteomes" id="UP000639772"/>
    </source>
</evidence>
<dbReference type="EC" id="3.1.3.2" evidence="7"/>
<dbReference type="InterPro" id="IPR015914">
    <property type="entry name" value="PAPs_N"/>
</dbReference>
<dbReference type="InterPro" id="IPR029052">
    <property type="entry name" value="Metallo-depent_PP-like"/>
</dbReference>
<evidence type="ECO:0000259" key="8">
    <source>
        <dbReference type="Pfam" id="PF00149"/>
    </source>
</evidence>
<evidence type="ECO:0000256" key="6">
    <source>
        <dbReference type="ARBA" id="ARBA00023180"/>
    </source>
</evidence>
<dbReference type="OrthoDB" id="45007at2759"/>
<keyword evidence="7" id="KW-0378">Hydrolase</keyword>
<comment type="catalytic activity">
    <reaction evidence="7">
        <text>a phosphate monoester + H2O = an alcohol + phosphate</text>
        <dbReference type="Rhea" id="RHEA:15017"/>
        <dbReference type="ChEBI" id="CHEBI:15377"/>
        <dbReference type="ChEBI" id="CHEBI:30879"/>
        <dbReference type="ChEBI" id="CHEBI:43474"/>
        <dbReference type="ChEBI" id="CHEBI:67140"/>
        <dbReference type="EC" id="3.1.3.2"/>
    </reaction>
</comment>
<evidence type="ECO:0000259" key="9">
    <source>
        <dbReference type="Pfam" id="PF14008"/>
    </source>
</evidence>
<dbReference type="InterPro" id="IPR041792">
    <property type="entry name" value="MPP_PAP"/>
</dbReference>
<organism evidence="12 13">
    <name type="scientific">Vanilla planifolia</name>
    <name type="common">Vanilla</name>
    <dbReference type="NCBI Taxonomy" id="51239"/>
    <lineage>
        <taxon>Eukaryota</taxon>
        <taxon>Viridiplantae</taxon>
        <taxon>Streptophyta</taxon>
        <taxon>Embryophyta</taxon>
        <taxon>Tracheophyta</taxon>
        <taxon>Spermatophyta</taxon>
        <taxon>Magnoliopsida</taxon>
        <taxon>Liliopsida</taxon>
        <taxon>Asparagales</taxon>
        <taxon>Orchidaceae</taxon>
        <taxon>Vanilloideae</taxon>
        <taxon>Vanilleae</taxon>
        <taxon>Vanilla</taxon>
    </lineage>
</organism>
<keyword evidence="4" id="KW-0964">Secreted</keyword>
<dbReference type="InterPro" id="IPR040974">
    <property type="entry name" value="Fn3_PAP"/>
</dbReference>
<comment type="similarity">
    <text evidence="2 7">Belongs to the metallophosphoesterase superfamily. Purple acid phosphatase family.</text>
</comment>
<dbReference type="Pfam" id="PF14008">
    <property type="entry name" value="Metallophos_C"/>
    <property type="match status" value="1"/>
</dbReference>
<sequence>MGPPSSHMALLLLFCLLYPSLMLSSSSSSPLPTVPVDELLHHTQISDARLLNRRILGDCSNLSPYLRIDVAPGGPLPEEANVTVVIGGVLAPDESDWVAMVTPANADLSSCPLNDLLYKQTGDFSSLPLLCHYPVKAQYVSNDPLYLNCSKKKCEEHEDNRCLVHTCSASLTFHVVNFRTELEFVFFTGGFAAPCVLTRSNPISFANPKQPLYGHLSSIGSTGTLMRLTWVSGDENPQDVLYAGGRCATSQVSTFMQDDMCSGILPSPAKDFGWHEPGYIHTAIMDGLLPNQTYSYRYGSDMVGWSDENNFKTPPASGSTELSFLAYGDMGKAPLDPSKEHFIQPGSISVVKALRNEIMHRNVDSIFHIGDISYATGFLLEWDFFLSLIAPLASRVPYMTAIGNHERDYVDSGSVYITPDSGGECGVPYETYFPMPTMGKDKPWYSIEQATVHFTVISTEHDWTDNSEQYNWIKEDLESMDRSRTPWSIFLGHRPMYSSYSSILPNVDSRFVKSIEPLLLKNKVDLVFFGHVHNYERTCAVYQKKCKAVPVKVDGIDTYFNEHYAAPVHAIIGMAGFSLDRFPDRTNEWSLVRIAEFGFVRVHATTEVLTVEFVSSNTSEVRDRFQISRGRGSSLVQM</sequence>
<feature type="domain" description="Purple acid phosphatase N-terminal" evidence="10">
    <location>
        <begin position="214"/>
        <end position="313"/>
    </location>
</feature>
<evidence type="ECO:0000313" key="12">
    <source>
        <dbReference type="EMBL" id="KAG0471717.1"/>
    </source>
</evidence>
<protein>
    <recommendedName>
        <fullName evidence="7">Purple acid phosphatase</fullName>
        <ecNumber evidence="7">3.1.3.2</ecNumber>
    </recommendedName>
</protein>
<feature type="domain" description="Purple acid phosphatase Fn3-like" evidence="11">
    <location>
        <begin position="78"/>
        <end position="207"/>
    </location>
</feature>
<dbReference type="InterPro" id="IPR004843">
    <property type="entry name" value="Calcineurin-like_PHP"/>
</dbReference>
<comment type="subunit">
    <text evidence="3">Homodimer.</text>
</comment>
<keyword evidence="6" id="KW-0325">Glycoprotein</keyword>
<comment type="caution">
    <text evidence="12">The sequence shown here is derived from an EMBL/GenBank/DDBJ whole genome shotgun (WGS) entry which is preliminary data.</text>
</comment>
<gene>
    <name evidence="12" type="ORF">HPP92_016263</name>
</gene>
<dbReference type="Pfam" id="PF00149">
    <property type="entry name" value="Metallophos"/>
    <property type="match status" value="1"/>
</dbReference>
<dbReference type="CDD" id="cd00839">
    <property type="entry name" value="MPP_PAPs"/>
    <property type="match status" value="1"/>
</dbReference>
<feature type="domain" description="Purple acid phosphatase C-terminal" evidence="9">
    <location>
        <begin position="566"/>
        <end position="623"/>
    </location>
</feature>
<name>A0A835QPY5_VANPL</name>
<evidence type="ECO:0000256" key="4">
    <source>
        <dbReference type="ARBA" id="ARBA00022525"/>
    </source>
</evidence>
<dbReference type="Pfam" id="PF16656">
    <property type="entry name" value="Pur_ac_phosph_N"/>
    <property type="match status" value="1"/>
</dbReference>
<dbReference type="SUPFAM" id="SSF49363">
    <property type="entry name" value="Purple acid phosphatase, N-terminal domain"/>
    <property type="match status" value="1"/>
</dbReference>
<dbReference type="Proteomes" id="UP000639772">
    <property type="component" value="Unassembled WGS sequence"/>
</dbReference>
<dbReference type="PANTHER" id="PTHR45778">
    <property type="entry name" value="PURPLE ACID PHOSPHATASE-RELATED"/>
    <property type="match status" value="1"/>
</dbReference>
<dbReference type="Gene3D" id="3.60.21.10">
    <property type="match status" value="1"/>
</dbReference>
<dbReference type="Pfam" id="PF17808">
    <property type="entry name" value="fn3_PAP"/>
    <property type="match status" value="1"/>
</dbReference>
<dbReference type="SUPFAM" id="SSF56300">
    <property type="entry name" value="Metallo-dependent phosphatases"/>
    <property type="match status" value="1"/>
</dbReference>
<dbReference type="PANTHER" id="PTHR45778:SF3">
    <property type="entry name" value="PURPLE ACID PHOSPHATASE"/>
    <property type="match status" value="1"/>
</dbReference>
<evidence type="ECO:0000259" key="11">
    <source>
        <dbReference type="Pfam" id="PF17808"/>
    </source>
</evidence>
<dbReference type="GO" id="GO:0046872">
    <property type="term" value="F:metal ion binding"/>
    <property type="evidence" value="ECO:0007669"/>
    <property type="project" value="InterPro"/>
</dbReference>
<evidence type="ECO:0000256" key="7">
    <source>
        <dbReference type="RuleBase" id="RU361203"/>
    </source>
</evidence>
<dbReference type="AlphaFoldDB" id="A0A835QPY5"/>
<dbReference type="GO" id="GO:0005576">
    <property type="term" value="C:extracellular region"/>
    <property type="evidence" value="ECO:0007669"/>
    <property type="project" value="UniProtKB-SubCell"/>
</dbReference>
<feature type="domain" description="Calcineurin-like phosphoesterase" evidence="8">
    <location>
        <begin position="324"/>
        <end position="535"/>
    </location>
</feature>
<evidence type="ECO:0000259" key="10">
    <source>
        <dbReference type="Pfam" id="PF16656"/>
    </source>
</evidence>
<keyword evidence="5 7" id="KW-0732">Signal</keyword>
<dbReference type="InterPro" id="IPR025733">
    <property type="entry name" value="PAPs_C"/>
</dbReference>
<evidence type="ECO:0000256" key="3">
    <source>
        <dbReference type="ARBA" id="ARBA00011738"/>
    </source>
</evidence>
<accession>A0A835QPY5</accession>
<dbReference type="EMBL" id="JADCNM010000008">
    <property type="protein sequence ID" value="KAG0471717.1"/>
    <property type="molecule type" value="Genomic_DNA"/>
</dbReference>
<dbReference type="GO" id="GO:0003993">
    <property type="term" value="F:acid phosphatase activity"/>
    <property type="evidence" value="ECO:0007669"/>
    <property type="project" value="UniProtKB-EC"/>
</dbReference>
<dbReference type="Gene3D" id="2.60.40.380">
    <property type="entry name" value="Purple acid phosphatase-like, N-terminal"/>
    <property type="match status" value="1"/>
</dbReference>
<evidence type="ECO:0000256" key="5">
    <source>
        <dbReference type="ARBA" id="ARBA00022729"/>
    </source>
</evidence>
<evidence type="ECO:0000256" key="2">
    <source>
        <dbReference type="ARBA" id="ARBA00008723"/>
    </source>
</evidence>
<reference evidence="12 13" key="1">
    <citation type="journal article" date="2020" name="Nat. Food">
        <title>A phased Vanilla planifolia genome enables genetic improvement of flavour and production.</title>
        <authorList>
            <person name="Hasing T."/>
            <person name="Tang H."/>
            <person name="Brym M."/>
            <person name="Khazi F."/>
            <person name="Huang T."/>
            <person name="Chambers A.H."/>
        </authorList>
    </citation>
    <scope>NUCLEOTIDE SEQUENCE [LARGE SCALE GENOMIC DNA]</scope>
    <source>
        <tissue evidence="12">Leaf</tissue>
    </source>
</reference>
<evidence type="ECO:0000256" key="1">
    <source>
        <dbReference type="ARBA" id="ARBA00004613"/>
    </source>
</evidence>
<feature type="chain" id="PRO_5033094321" description="Purple acid phosphatase" evidence="7">
    <location>
        <begin position="23"/>
        <end position="638"/>
    </location>
</feature>
<dbReference type="InterPro" id="IPR008963">
    <property type="entry name" value="Purple_acid_Pase-like_N"/>
</dbReference>
<feature type="signal peptide" evidence="7">
    <location>
        <begin position="1"/>
        <end position="22"/>
    </location>
</feature>